<evidence type="ECO:0000256" key="1">
    <source>
        <dbReference type="SAM" id="MobiDB-lite"/>
    </source>
</evidence>
<evidence type="ECO:0000313" key="3">
    <source>
        <dbReference type="Proteomes" id="UP000634134"/>
    </source>
</evidence>
<dbReference type="RefSeq" id="WP_194119912.1">
    <property type="nucleotide sequence ID" value="NZ_JACYGY010000001.1"/>
</dbReference>
<feature type="region of interest" description="Disordered" evidence="1">
    <location>
        <begin position="46"/>
        <end position="69"/>
    </location>
</feature>
<evidence type="ECO:0000313" key="2">
    <source>
        <dbReference type="EMBL" id="MBE9461647.1"/>
    </source>
</evidence>
<gene>
    <name evidence="2" type="ORF">IEE83_07110</name>
</gene>
<name>A0ABR9W836_9BACT</name>
<organism evidence="2 3">
    <name type="scientific">Dyadobacter subterraneus</name>
    <dbReference type="NCBI Taxonomy" id="2773304"/>
    <lineage>
        <taxon>Bacteria</taxon>
        <taxon>Pseudomonadati</taxon>
        <taxon>Bacteroidota</taxon>
        <taxon>Cytophagia</taxon>
        <taxon>Cytophagales</taxon>
        <taxon>Spirosomataceae</taxon>
        <taxon>Dyadobacter</taxon>
    </lineage>
</organism>
<dbReference type="Proteomes" id="UP000634134">
    <property type="component" value="Unassembled WGS sequence"/>
</dbReference>
<sequence length="81" mass="9459">MEKKPKPTRSVLKKQFFAGKITAAEFTSLINEVIRYRGFHFKNGGKPKWSGPFRDTRQQANDDNAPWFDEGYSVDVYEEQK</sequence>
<accession>A0ABR9W836</accession>
<proteinExistence type="predicted"/>
<keyword evidence="3" id="KW-1185">Reference proteome</keyword>
<reference evidence="3" key="1">
    <citation type="submission" date="2023-07" db="EMBL/GenBank/DDBJ databases">
        <title>Dyadobacter sp. nov 'subterranea' isolated from contaminted grondwater.</title>
        <authorList>
            <person name="Szabo I."/>
            <person name="Al-Omari J."/>
            <person name="Szerdahelyi S.G."/>
            <person name="Rado J."/>
        </authorList>
    </citation>
    <scope>NUCLEOTIDE SEQUENCE [LARGE SCALE GENOMIC DNA]</scope>
    <source>
        <strain evidence="3">UP-52</strain>
    </source>
</reference>
<protein>
    <submittedName>
        <fullName evidence="2">Uncharacterized protein</fullName>
    </submittedName>
</protein>
<dbReference type="EMBL" id="JACYGY010000001">
    <property type="protein sequence ID" value="MBE9461647.1"/>
    <property type="molecule type" value="Genomic_DNA"/>
</dbReference>
<comment type="caution">
    <text evidence="2">The sequence shown here is derived from an EMBL/GenBank/DDBJ whole genome shotgun (WGS) entry which is preliminary data.</text>
</comment>